<dbReference type="OrthoDB" id="7165544at2"/>
<proteinExistence type="predicted"/>
<evidence type="ECO:0000256" key="1">
    <source>
        <dbReference type="SAM" id="MobiDB-lite"/>
    </source>
</evidence>
<reference evidence="2 3" key="1">
    <citation type="journal article" date="2010" name="J. Bacteriol.">
        <title>Complete genome sequence of Anaplasma marginale subsp. centrale.</title>
        <authorList>
            <person name="Herndon D.R."/>
            <person name="Palmer G.H."/>
            <person name="Shkap V."/>
            <person name="Knowles D.P. Jr."/>
            <person name="Brayton K.A."/>
        </authorList>
    </citation>
    <scope>NUCLEOTIDE SEQUENCE [LARGE SCALE GENOMIC DNA]</scope>
    <source>
        <strain evidence="2 3">Israel</strain>
    </source>
</reference>
<feature type="region of interest" description="Disordered" evidence="1">
    <location>
        <begin position="223"/>
        <end position="273"/>
    </location>
</feature>
<protein>
    <submittedName>
        <fullName evidence="2">Uncharacterized protein</fullName>
    </submittedName>
</protein>
<dbReference type="AlphaFoldDB" id="D1ASW3"/>
<dbReference type="EMBL" id="CP001759">
    <property type="protein sequence ID" value="ACZ49566.1"/>
    <property type="molecule type" value="Genomic_DNA"/>
</dbReference>
<evidence type="ECO:0000313" key="3">
    <source>
        <dbReference type="Proteomes" id="UP000000630"/>
    </source>
</evidence>
<evidence type="ECO:0000313" key="2">
    <source>
        <dbReference type="EMBL" id="ACZ49566.1"/>
    </source>
</evidence>
<dbReference type="HOGENOM" id="CLU_1017972_0_0_5"/>
<dbReference type="KEGG" id="acn:ACIS_01096"/>
<dbReference type="RefSeq" id="WP_012880999.1">
    <property type="nucleotide sequence ID" value="NC_013532.1"/>
</dbReference>
<dbReference type="STRING" id="574556.ACIS_01096"/>
<organism evidence="2 3">
    <name type="scientific">Anaplasma centrale (strain Israel)</name>
    <name type="common">Anaplasma marginale subsp. centrale (strain Israel)</name>
    <dbReference type="NCBI Taxonomy" id="574556"/>
    <lineage>
        <taxon>Bacteria</taxon>
        <taxon>Pseudomonadati</taxon>
        <taxon>Pseudomonadota</taxon>
        <taxon>Alphaproteobacteria</taxon>
        <taxon>Rickettsiales</taxon>
        <taxon>Anaplasmataceae</taxon>
        <taxon>Anaplasma</taxon>
    </lineage>
</organism>
<keyword evidence="3" id="KW-1185">Reference proteome</keyword>
<sequence>MDKFYGGMGKLGITEDQVVSHQRVLRQEALRKGEDFTKEDRQNLTHQLRRAALNPDSDEAQQSAQKVKESHDTVLGAEVRQAKSAGPEVAVHTVGDLQKKLDSIGTRRAERARDRARRNARFKDEVAQHNYEASVKALRDHGVAVSDEVREAISIREKGVDTREVVKRYERRLHDEFMLRHRDEIAELLQQRMLAQGDVMEAAGAAGGRFGYGPLAERAARVAAKPEEAGVGLEELNPSKSDGGRHTVQESSPPPLHSCRVDKRATRGAQGRC</sequence>
<accession>D1ASW3</accession>
<name>D1ASW3_ANACI</name>
<gene>
    <name evidence="2" type="ordered locus">ACIS_01096</name>
</gene>
<dbReference type="Proteomes" id="UP000000630">
    <property type="component" value="Chromosome"/>
</dbReference>